<dbReference type="EMBL" id="VMNF01000006">
    <property type="protein sequence ID" value="TXC05497.1"/>
    <property type="molecule type" value="Genomic_DNA"/>
</dbReference>
<dbReference type="AlphaFoldDB" id="A0A5C6T408"/>
<accession>A0A5C6T408</accession>
<evidence type="ECO:0000313" key="1">
    <source>
        <dbReference type="EMBL" id="TXC05497.1"/>
    </source>
</evidence>
<name>A0A5C6T408_FUSOC</name>
<gene>
    <name evidence="1" type="ORF">FocTR4_00010873</name>
</gene>
<reference evidence="1 2" key="1">
    <citation type="submission" date="2019-07" db="EMBL/GenBank/DDBJ databases">
        <title>The First High-Quality Draft Genome Sequence of the Causal Agent of the Current Panama Disease Epidemic.</title>
        <authorList>
            <person name="Warmington R.J."/>
            <person name="Kay W."/>
            <person name="Jeffries A."/>
            <person name="Bebber D."/>
            <person name="Moore K."/>
            <person name="Studholme D.J."/>
        </authorList>
    </citation>
    <scope>NUCLEOTIDE SEQUENCE [LARGE SCALE GENOMIC DNA]</scope>
    <source>
        <strain evidence="1 2">TR4</strain>
    </source>
</reference>
<dbReference type="Proteomes" id="UP000321331">
    <property type="component" value="Unassembled WGS sequence"/>
</dbReference>
<evidence type="ECO:0000313" key="2">
    <source>
        <dbReference type="Proteomes" id="UP000321331"/>
    </source>
</evidence>
<comment type="caution">
    <text evidence="1">The sequence shown here is derived from an EMBL/GenBank/DDBJ whole genome shotgun (WGS) entry which is preliminary data.</text>
</comment>
<protein>
    <submittedName>
        <fullName evidence="1">Uncharacterized protein</fullName>
    </submittedName>
</protein>
<organism evidence="1 2">
    <name type="scientific">Fusarium oxysporum f. sp. cubense</name>
    <dbReference type="NCBI Taxonomy" id="61366"/>
    <lineage>
        <taxon>Eukaryota</taxon>
        <taxon>Fungi</taxon>
        <taxon>Dikarya</taxon>
        <taxon>Ascomycota</taxon>
        <taxon>Pezizomycotina</taxon>
        <taxon>Sordariomycetes</taxon>
        <taxon>Hypocreomycetidae</taxon>
        <taxon>Hypocreales</taxon>
        <taxon>Nectriaceae</taxon>
        <taxon>Fusarium</taxon>
        <taxon>Fusarium oxysporum species complex</taxon>
    </lineage>
</organism>
<sequence length="107" mass="11977">MPNLWQEAEPLPLLWLDAGISNLDLDHIAESLIKRLRLIYRSGAASPFDVDEDGNNIAHICLSTVLHYVNFHARLKSNDMAINAICKMLTYLADIGVPITTSNFNQL</sequence>
<proteinExistence type="predicted"/>